<sequence>MSTQPVSAEQVESTRKTGARIQGEVLRRLAEFTQARAAACMDVDASTLSRSKDGLDHFCQLLAALGFQLSPSNAMVISRQELFAMKTMLAKYLQAEVENQHRSQ</sequence>
<proteinExistence type="predicted"/>
<dbReference type="SUPFAM" id="SSF47413">
    <property type="entry name" value="lambda repressor-like DNA-binding domains"/>
    <property type="match status" value="1"/>
</dbReference>
<dbReference type="RefSeq" id="WP_118934436.1">
    <property type="nucleotide sequence ID" value="NZ_CP061008.1"/>
</dbReference>
<dbReference type="Gene3D" id="1.10.260.40">
    <property type="entry name" value="lambda repressor-like DNA-binding domains"/>
    <property type="match status" value="1"/>
</dbReference>
<dbReference type="GO" id="GO:0006355">
    <property type="term" value="P:regulation of DNA-templated transcription"/>
    <property type="evidence" value="ECO:0007669"/>
    <property type="project" value="InterPro"/>
</dbReference>
<organism evidence="1 2">
    <name type="scientific">Alcaligenes xylosoxydans xylosoxydans</name>
    <name type="common">Achromobacter xylosoxidans</name>
    <dbReference type="NCBI Taxonomy" id="85698"/>
    <lineage>
        <taxon>Bacteria</taxon>
        <taxon>Pseudomonadati</taxon>
        <taxon>Pseudomonadota</taxon>
        <taxon>Betaproteobacteria</taxon>
        <taxon>Burkholderiales</taxon>
        <taxon>Alcaligenaceae</taxon>
        <taxon>Achromobacter</taxon>
    </lineage>
</organism>
<evidence type="ECO:0000313" key="1">
    <source>
        <dbReference type="EMBL" id="RPJ88429.1"/>
    </source>
</evidence>
<accession>A0A424W566</accession>
<protein>
    <submittedName>
        <fullName evidence="1">MarR family transcriptional regulator</fullName>
    </submittedName>
</protein>
<gene>
    <name evidence="1" type="ORF">DY367_27875</name>
</gene>
<name>A0A424W566_ALCXX</name>
<dbReference type="Pfam" id="PF05269">
    <property type="entry name" value="Phage_CII"/>
    <property type="match status" value="1"/>
</dbReference>
<dbReference type="InterPro" id="IPR007933">
    <property type="entry name" value="Transcrpt_activ_CII"/>
</dbReference>
<dbReference type="AlphaFoldDB" id="A0A424W566"/>
<dbReference type="OrthoDB" id="8661277at2"/>
<dbReference type="GO" id="GO:0003677">
    <property type="term" value="F:DNA binding"/>
    <property type="evidence" value="ECO:0007669"/>
    <property type="project" value="InterPro"/>
</dbReference>
<dbReference type="Proteomes" id="UP000285324">
    <property type="component" value="Unassembled WGS sequence"/>
</dbReference>
<dbReference type="EMBL" id="QVXO01000065">
    <property type="protein sequence ID" value="RPJ88429.1"/>
    <property type="molecule type" value="Genomic_DNA"/>
</dbReference>
<dbReference type="InterPro" id="IPR010982">
    <property type="entry name" value="Lambda_DNA-bd_dom_sf"/>
</dbReference>
<reference evidence="1 2" key="1">
    <citation type="submission" date="2018-08" db="EMBL/GenBank/DDBJ databases">
        <title>Achromobacter xylosoxidans Genome sequencing and assembly.</title>
        <authorList>
            <person name="Wang R."/>
            <person name="Rensing C."/>
            <person name="Li Y."/>
        </authorList>
    </citation>
    <scope>NUCLEOTIDE SEQUENCE [LARGE SCALE GENOMIC DNA]</scope>
    <source>
        <strain evidence="1 2">GD003A</strain>
    </source>
</reference>
<comment type="caution">
    <text evidence="1">The sequence shown here is derived from an EMBL/GenBank/DDBJ whole genome shotgun (WGS) entry which is preliminary data.</text>
</comment>
<evidence type="ECO:0000313" key="2">
    <source>
        <dbReference type="Proteomes" id="UP000285324"/>
    </source>
</evidence>